<dbReference type="Proteomes" id="UP001172737">
    <property type="component" value="Unassembled WGS sequence"/>
</dbReference>
<evidence type="ECO:0000313" key="3">
    <source>
        <dbReference type="Proteomes" id="UP001172737"/>
    </source>
</evidence>
<gene>
    <name evidence="2" type="ORF">QQX10_01865</name>
</gene>
<sequence>MTSAAHDPAKAIAGMCDCADCTAARASGGTEHAVQRYERLAGALSERRLDQEIVKEPRIRRLSSAVAIGSIGLVVLMVTAGIWATQA</sequence>
<accession>A0AAW7M818</accession>
<keyword evidence="3" id="KW-1185">Reference proteome</keyword>
<evidence type="ECO:0000313" key="2">
    <source>
        <dbReference type="EMBL" id="MDN4486907.1"/>
    </source>
</evidence>
<dbReference type="RefSeq" id="WP_301144487.1">
    <property type="nucleotide sequence ID" value="NZ_JAUHPX010000001.1"/>
</dbReference>
<keyword evidence="1" id="KW-0812">Transmembrane</keyword>
<dbReference type="AlphaFoldDB" id="A0AAW7M818"/>
<proteinExistence type="predicted"/>
<feature type="transmembrane region" description="Helical" evidence="1">
    <location>
        <begin position="65"/>
        <end position="84"/>
    </location>
</feature>
<keyword evidence="1" id="KW-0472">Membrane</keyword>
<comment type="caution">
    <text evidence="2">The sequence shown here is derived from an EMBL/GenBank/DDBJ whole genome shotgun (WGS) entry which is preliminary data.</text>
</comment>
<evidence type="ECO:0000256" key="1">
    <source>
        <dbReference type="SAM" id="Phobius"/>
    </source>
</evidence>
<name>A0AAW7M818_9MICO</name>
<reference evidence="2" key="1">
    <citation type="submission" date="2023-06" db="EMBL/GenBank/DDBJ databases">
        <title>Sysu t00039.</title>
        <authorList>
            <person name="Gao L."/>
            <person name="Fang B.-Z."/>
            <person name="Li W.-J."/>
        </authorList>
    </citation>
    <scope>NUCLEOTIDE SEQUENCE</scope>
    <source>
        <strain evidence="2">SYSU T00039</strain>
    </source>
</reference>
<keyword evidence="1" id="KW-1133">Transmembrane helix</keyword>
<protein>
    <submittedName>
        <fullName evidence="2">Uncharacterized protein</fullName>
    </submittedName>
</protein>
<organism evidence="2 3">
    <name type="scientific">Demequina lignilytica</name>
    <dbReference type="NCBI Taxonomy" id="3051663"/>
    <lineage>
        <taxon>Bacteria</taxon>
        <taxon>Bacillati</taxon>
        <taxon>Actinomycetota</taxon>
        <taxon>Actinomycetes</taxon>
        <taxon>Micrococcales</taxon>
        <taxon>Demequinaceae</taxon>
        <taxon>Demequina</taxon>
    </lineage>
</organism>
<dbReference type="EMBL" id="JAUHPX010000001">
    <property type="protein sequence ID" value="MDN4486907.1"/>
    <property type="molecule type" value="Genomic_DNA"/>
</dbReference>